<evidence type="ECO:0000256" key="3">
    <source>
        <dbReference type="ARBA" id="ARBA00023004"/>
    </source>
</evidence>
<dbReference type="Gene3D" id="2.60.120.330">
    <property type="entry name" value="B-lactam Antibiotic, Isopenicillin N Synthase, Chain"/>
    <property type="match status" value="1"/>
</dbReference>
<dbReference type="InterPro" id="IPR027443">
    <property type="entry name" value="IPNS-like_sf"/>
</dbReference>
<name>A0ABR4IZ71_9EURO</name>
<organism evidence="5 6">
    <name type="scientific">Aspergillus cavernicola</name>
    <dbReference type="NCBI Taxonomy" id="176166"/>
    <lineage>
        <taxon>Eukaryota</taxon>
        <taxon>Fungi</taxon>
        <taxon>Dikarya</taxon>
        <taxon>Ascomycota</taxon>
        <taxon>Pezizomycotina</taxon>
        <taxon>Eurotiomycetes</taxon>
        <taxon>Eurotiomycetidae</taxon>
        <taxon>Eurotiales</taxon>
        <taxon>Aspergillaceae</taxon>
        <taxon>Aspergillus</taxon>
        <taxon>Aspergillus subgen. Nidulantes</taxon>
    </lineage>
</organism>
<comment type="caution">
    <text evidence="5">The sequence shown here is derived from an EMBL/GenBank/DDBJ whole genome shotgun (WGS) entry which is preliminary data.</text>
</comment>
<proteinExistence type="predicted"/>
<dbReference type="PANTHER" id="PTHR10209">
    <property type="entry name" value="OXIDOREDUCTASE, 2OG-FE II OXYGENASE FAMILY PROTEIN"/>
    <property type="match status" value="1"/>
</dbReference>
<evidence type="ECO:0000313" key="6">
    <source>
        <dbReference type="Proteomes" id="UP001610335"/>
    </source>
</evidence>
<keyword evidence="6" id="KW-1185">Reference proteome</keyword>
<evidence type="ECO:0000313" key="5">
    <source>
        <dbReference type="EMBL" id="KAL2832167.1"/>
    </source>
</evidence>
<evidence type="ECO:0000259" key="4">
    <source>
        <dbReference type="Pfam" id="PF14226"/>
    </source>
</evidence>
<protein>
    <submittedName>
        <fullName evidence="5">Clavaminate synthase-like protein</fullName>
    </submittedName>
</protein>
<dbReference type="EMBL" id="JBFXLS010000007">
    <property type="protein sequence ID" value="KAL2832167.1"/>
    <property type="molecule type" value="Genomic_DNA"/>
</dbReference>
<dbReference type="Pfam" id="PF14226">
    <property type="entry name" value="DIOX_N"/>
    <property type="match status" value="1"/>
</dbReference>
<keyword evidence="1" id="KW-0479">Metal-binding</keyword>
<sequence>MGPITDSGQLPSISYAELRHEDEGVRELAAETFTQALRDYGACRIREHRIPQDIIDKCFEKCWPFFERDPEEKISDHARSGVTRMARFVPYASEKTRGEEHLEEVLQLRDGVYKMGGDWSIEARELIDASEHLHKKCSLIHQTLLECLSSSLGLSRSLTTIHSKEISFFAPSYFAPCYHYNDTLRVPLHIDPTTMLFNFPDSLGGLNIADLRDMTGNLSVEAVQKTATFIPVDCQSGEFVVLGGNLLRKLVGGMKHSVHYIERPVGLSGFHLNYWAVPDMDTRCDFGDKRETVGAYLARVFPSSFGHS</sequence>
<keyword evidence="2" id="KW-0560">Oxidoreductase</keyword>
<evidence type="ECO:0000256" key="1">
    <source>
        <dbReference type="ARBA" id="ARBA00022723"/>
    </source>
</evidence>
<dbReference type="Proteomes" id="UP001610335">
    <property type="component" value="Unassembled WGS sequence"/>
</dbReference>
<accession>A0ABR4IZ71</accession>
<feature type="domain" description="Non-haem dioxygenase N-terminal" evidence="4">
    <location>
        <begin position="10"/>
        <end position="108"/>
    </location>
</feature>
<evidence type="ECO:0000256" key="2">
    <source>
        <dbReference type="ARBA" id="ARBA00023002"/>
    </source>
</evidence>
<keyword evidence="3" id="KW-0408">Iron</keyword>
<dbReference type="PANTHER" id="PTHR10209:SF885">
    <property type="entry name" value="2OG-FE(II) OXYGENASE FAMILY, PUTATIVE (AFU_ORTHOLOGUE AFUA_2G00750)-RELATED"/>
    <property type="match status" value="1"/>
</dbReference>
<reference evidence="5 6" key="1">
    <citation type="submission" date="2024-07" db="EMBL/GenBank/DDBJ databases">
        <title>Section-level genome sequencing and comparative genomics of Aspergillus sections Usti and Cavernicolus.</title>
        <authorList>
            <consortium name="Lawrence Berkeley National Laboratory"/>
            <person name="Nybo J.L."/>
            <person name="Vesth T.C."/>
            <person name="Theobald S."/>
            <person name="Frisvad J.C."/>
            <person name="Larsen T.O."/>
            <person name="Kjaerboelling I."/>
            <person name="Rothschild-Mancinelli K."/>
            <person name="Lyhne E.K."/>
            <person name="Kogle M.E."/>
            <person name="Barry K."/>
            <person name="Clum A."/>
            <person name="Na H."/>
            <person name="Ledsgaard L."/>
            <person name="Lin J."/>
            <person name="Lipzen A."/>
            <person name="Kuo A."/>
            <person name="Riley R."/>
            <person name="Mondo S."/>
            <person name="LaButti K."/>
            <person name="Haridas S."/>
            <person name="Pangalinan J."/>
            <person name="Salamov A.A."/>
            <person name="Simmons B.A."/>
            <person name="Magnuson J.K."/>
            <person name="Chen J."/>
            <person name="Drula E."/>
            <person name="Henrissat B."/>
            <person name="Wiebenga A."/>
            <person name="Lubbers R.J."/>
            <person name="Gomes A.C."/>
            <person name="Makela M.R."/>
            <person name="Stajich J."/>
            <person name="Grigoriev I.V."/>
            <person name="Mortensen U.H."/>
            <person name="De vries R.P."/>
            <person name="Baker S.E."/>
            <person name="Andersen M.R."/>
        </authorList>
    </citation>
    <scope>NUCLEOTIDE SEQUENCE [LARGE SCALE GENOMIC DNA]</scope>
    <source>
        <strain evidence="5 6">CBS 600.67</strain>
    </source>
</reference>
<dbReference type="InterPro" id="IPR026992">
    <property type="entry name" value="DIOX_N"/>
</dbReference>
<dbReference type="SUPFAM" id="SSF51197">
    <property type="entry name" value="Clavaminate synthase-like"/>
    <property type="match status" value="1"/>
</dbReference>
<gene>
    <name evidence="5" type="ORF">BDW59DRAFT_169543</name>
</gene>